<keyword evidence="2" id="KW-1185">Reference proteome</keyword>
<sequence>MCKSKSCSDISYKSALIVDYNELKEFSKQFKLKTSVKCTGVNGCGTPTGSTSTSTSISDDLQEIFDIERTNDFGKLRTSFSAVPALSSHPLPPISSQSLLDTAQYLSGRRGSAPGGIGVYTNSELAAAAAIVFLHGAVASQHQTRRSSFPVERTNGVLINSSNTNNHKYYCGAKFNCPHFGSKVKGRSLEVLMTSLSAKNKLLTRQACSLDSGAEFKQWLLNSKPRRGSVPQEILIESLTNYISNDGL</sequence>
<comment type="caution">
    <text evidence="1">The sequence shown here is derived from an EMBL/GenBank/DDBJ whole genome shotgun (WGS) entry which is preliminary data.</text>
</comment>
<name>A0A443SFC9_9ACAR</name>
<protein>
    <submittedName>
        <fullName evidence="1">Uncharacterized protein</fullName>
    </submittedName>
</protein>
<dbReference type="EMBL" id="NCKV01002965">
    <property type="protein sequence ID" value="RWS26202.1"/>
    <property type="molecule type" value="Genomic_DNA"/>
</dbReference>
<reference evidence="1 2" key="1">
    <citation type="journal article" date="2018" name="Gigascience">
        <title>Genomes of trombidid mites reveal novel predicted allergens and laterally-transferred genes associated with secondary metabolism.</title>
        <authorList>
            <person name="Dong X."/>
            <person name="Chaisiri K."/>
            <person name="Xia D."/>
            <person name="Armstrong S.D."/>
            <person name="Fang Y."/>
            <person name="Donnelly M.J."/>
            <person name="Kadowaki T."/>
            <person name="McGarry J.W."/>
            <person name="Darby A.C."/>
            <person name="Makepeace B.L."/>
        </authorList>
    </citation>
    <scope>NUCLEOTIDE SEQUENCE [LARGE SCALE GENOMIC DNA]</scope>
    <source>
        <strain evidence="1">UoL-UT</strain>
    </source>
</reference>
<gene>
    <name evidence="1" type="ORF">B4U80_09657</name>
</gene>
<dbReference type="Proteomes" id="UP000288716">
    <property type="component" value="Unassembled WGS sequence"/>
</dbReference>
<evidence type="ECO:0000313" key="2">
    <source>
        <dbReference type="Proteomes" id="UP000288716"/>
    </source>
</evidence>
<organism evidence="1 2">
    <name type="scientific">Leptotrombidium deliense</name>
    <dbReference type="NCBI Taxonomy" id="299467"/>
    <lineage>
        <taxon>Eukaryota</taxon>
        <taxon>Metazoa</taxon>
        <taxon>Ecdysozoa</taxon>
        <taxon>Arthropoda</taxon>
        <taxon>Chelicerata</taxon>
        <taxon>Arachnida</taxon>
        <taxon>Acari</taxon>
        <taxon>Acariformes</taxon>
        <taxon>Trombidiformes</taxon>
        <taxon>Prostigmata</taxon>
        <taxon>Anystina</taxon>
        <taxon>Parasitengona</taxon>
        <taxon>Trombiculoidea</taxon>
        <taxon>Trombiculidae</taxon>
        <taxon>Leptotrombidium</taxon>
    </lineage>
</organism>
<evidence type="ECO:0000313" key="1">
    <source>
        <dbReference type="EMBL" id="RWS26202.1"/>
    </source>
</evidence>
<dbReference type="AlphaFoldDB" id="A0A443SFC9"/>
<proteinExistence type="predicted"/>
<accession>A0A443SFC9</accession>
<dbReference type="VEuPathDB" id="VectorBase:LDEU005837"/>